<dbReference type="OrthoDB" id="5344916at2"/>
<proteinExistence type="predicted"/>
<protein>
    <submittedName>
        <fullName evidence="1">Uncharacterized protein</fullName>
    </submittedName>
</protein>
<evidence type="ECO:0000313" key="1">
    <source>
        <dbReference type="EMBL" id="SDK22915.1"/>
    </source>
</evidence>
<name>A0A1G9A8I1_9PROT</name>
<evidence type="ECO:0000313" key="2">
    <source>
        <dbReference type="Proteomes" id="UP000198629"/>
    </source>
</evidence>
<dbReference type="AlphaFoldDB" id="A0A1G9A8I1"/>
<dbReference type="Gene3D" id="3.80.10.10">
    <property type="entry name" value="Ribonuclease Inhibitor"/>
    <property type="match status" value="1"/>
</dbReference>
<organism evidence="1 2">
    <name type="scientific">Methylophilus rhizosphaerae</name>
    <dbReference type="NCBI Taxonomy" id="492660"/>
    <lineage>
        <taxon>Bacteria</taxon>
        <taxon>Pseudomonadati</taxon>
        <taxon>Pseudomonadota</taxon>
        <taxon>Betaproteobacteria</taxon>
        <taxon>Nitrosomonadales</taxon>
        <taxon>Methylophilaceae</taxon>
        <taxon>Methylophilus</taxon>
    </lineage>
</organism>
<dbReference type="STRING" id="492660.SAMN05192566_0715"/>
<accession>A0A1G9A8I1</accession>
<dbReference type="RefSeq" id="WP_091470002.1">
    <property type="nucleotide sequence ID" value="NZ_FNFX01000001.1"/>
</dbReference>
<dbReference type="EMBL" id="FNFX01000001">
    <property type="protein sequence ID" value="SDK22915.1"/>
    <property type="molecule type" value="Genomic_DNA"/>
</dbReference>
<dbReference type="InterPro" id="IPR032675">
    <property type="entry name" value="LRR_dom_sf"/>
</dbReference>
<gene>
    <name evidence="1" type="ORF">SAMN05192566_0715</name>
</gene>
<reference evidence="2" key="1">
    <citation type="submission" date="2016-10" db="EMBL/GenBank/DDBJ databases">
        <authorList>
            <person name="Varghese N."/>
            <person name="Submissions S."/>
        </authorList>
    </citation>
    <scope>NUCLEOTIDE SEQUENCE [LARGE SCALE GENOMIC DNA]</scope>
    <source>
        <strain evidence="2">CBMB127</strain>
    </source>
</reference>
<dbReference type="Proteomes" id="UP000198629">
    <property type="component" value="Unassembled WGS sequence"/>
</dbReference>
<sequence length="196" mass="22684">MSYDFLHKEKLETRDEVNNWVQNYIEFKGCTINDDLTVDVDGDVTINYKHIGKIPIQFGKVSGDFYIKGNDLTSLKGCPSEVGGNFNCSYNQLTSLEHCPKRVGGHFDCMNNHLKSLDHIPESIGDGYKFLVVLNNVDLNDPIEKHMLQNFKDNKYYEVDPLELLQYVKSEKMYERLQSNIPSHNESVQQKRKMKL</sequence>
<keyword evidence="2" id="KW-1185">Reference proteome</keyword>